<dbReference type="PANTHER" id="PTHR33303">
    <property type="entry name" value="CYTOPLASMIC PROTEIN-RELATED"/>
    <property type="match status" value="1"/>
</dbReference>
<sequence length="147" mass="16396">MAECELPRENLPDPEIKTLLESARTVAVVGISHKEDRDSHKVARYLKEHGYTMIPVNPKYKEVLGEPCYPDLKSVPVPIDIVDIFRNIEAIPAIVDEAMNVGAKAVWMQLGLCHNESAEKARHAGMKVVMNKCIKIEHGRLLASKEG</sequence>
<evidence type="ECO:0000313" key="2">
    <source>
        <dbReference type="EMBL" id="HFK97239.1"/>
    </source>
</evidence>
<accession>A0A832EJ82</accession>
<proteinExistence type="predicted"/>
<dbReference type="SMART" id="SM00881">
    <property type="entry name" value="CoA_binding"/>
    <property type="match status" value="1"/>
</dbReference>
<dbReference type="InterPro" id="IPR003781">
    <property type="entry name" value="CoA-bd"/>
</dbReference>
<gene>
    <name evidence="2" type="ORF">ENS06_07935</name>
</gene>
<dbReference type="Pfam" id="PF13380">
    <property type="entry name" value="CoA_binding_2"/>
    <property type="match status" value="1"/>
</dbReference>
<dbReference type="SUPFAM" id="SSF51735">
    <property type="entry name" value="NAD(P)-binding Rossmann-fold domains"/>
    <property type="match status" value="1"/>
</dbReference>
<feature type="domain" description="CoA-binding" evidence="1">
    <location>
        <begin position="19"/>
        <end position="112"/>
    </location>
</feature>
<evidence type="ECO:0000259" key="1">
    <source>
        <dbReference type="SMART" id="SM00881"/>
    </source>
</evidence>
<dbReference type="AlphaFoldDB" id="A0A832EJ82"/>
<comment type="caution">
    <text evidence="2">The sequence shown here is derived from an EMBL/GenBank/DDBJ whole genome shotgun (WGS) entry which is preliminary data.</text>
</comment>
<dbReference type="EMBL" id="DSTK01000023">
    <property type="protein sequence ID" value="HFK97239.1"/>
    <property type="molecule type" value="Genomic_DNA"/>
</dbReference>
<protein>
    <submittedName>
        <fullName evidence="2">CoA-binding protein</fullName>
    </submittedName>
</protein>
<name>A0A832EJ82_9BACT</name>
<dbReference type="PANTHER" id="PTHR33303:SF2">
    <property type="entry name" value="COA-BINDING DOMAIN-CONTAINING PROTEIN"/>
    <property type="match status" value="1"/>
</dbReference>
<reference evidence="2" key="1">
    <citation type="journal article" date="2020" name="mSystems">
        <title>Genome- and Community-Level Interaction Insights into Carbon Utilization and Element Cycling Functions of Hydrothermarchaeota in Hydrothermal Sediment.</title>
        <authorList>
            <person name="Zhou Z."/>
            <person name="Liu Y."/>
            <person name="Xu W."/>
            <person name="Pan J."/>
            <person name="Luo Z.H."/>
            <person name="Li M."/>
        </authorList>
    </citation>
    <scope>NUCLEOTIDE SEQUENCE [LARGE SCALE GENOMIC DNA]</scope>
    <source>
        <strain evidence="2">SpSt-456</strain>
    </source>
</reference>
<dbReference type="InterPro" id="IPR036291">
    <property type="entry name" value="NAD(P)-bd_dom_sf"/>
</dbReference>
<dbReference type="Gene3D" id="3.40.50.720">
    <property type="entry name" value="NAD(P)-binding Rossmann-like Domain"/>
    <property type="match status" value="1"/>
</dbReference>
<organism evidence="2">
    <name type="scientific">Desulfacinum infernum</name>
    <dbReference type="NCBI Taxonomy" id="35837"/>
    <lineage>
        <taxon>Bacteria</taxon>
        <taxon>Pseudomonadati</taxon>
        <taxon>Thermodesulfobacteriota</taxon>
        <taxon>Syntrophobacteria</taxon>
        <taxon>Syntrophobacterales</taxon>
        <taxon>Syntrophobacteraceae</taxon>
        <taxon>Desulfacinum</taxon>
    </lineage>
</organism>